<organism evidence="2 3">
    <name type="scientific">Rhizobium paknamense</name>
    <dbReference type="NCBI Taxonomy" id="1206817"/>
    <lineage>
        <taxon>Bacteria</taxon>
        <taxon>Pseudomonadati</taxon>
        <taxon>Pseudomonadota</taxon>
        <taxon>Alphaproteobacteria</taxon>
        <taxon>Hyphomicrobiales</taxon>
        <taxon>Rhizobiaceae</taxon>
        <taxon>Rhizobium/Agrobacterium group</taxon>
        <taxon>Rhizobium</taxon>
    </lineage>
</organism>
<evidence type="ECO:0000313" key="2">
    <source>
        <dbReference type="EMBL" id="MDQ0458134.1"/>
    </source>
</evidence>
<reference evidence="2 3" key="1">
    <citation type="submission" date="2023-07" db="EMBL/GenBank/DDBJ databases">
        <title>Genomic Encyclopedia of Type Strains, Phase IV (KMG-IV): sequencing the most valuable type-strain genomes for metagenomic binning, comparative biology and taxonomic classification.</title>
        <authorList>
            <person name="Goeker M."/>
        </authorList>
    </citation>
    <scope>NUCLEOTIDE SEQUENCE [LARGE SCALE GENOMIC DNA]</scope>
    <source>
        <strain evidence="2 3">DSM 100301</strain>
    </source>
</reference>
<accession>A0ABU0IIQ1</accession>
<gene>
    <name evidence="2" type="ORF">QO005_004492</name>
</gene>
<evidence type="ECO:0000313" key="3">
    <source>
        <dbReference type="Proteomes" id="UP001235269"/>
    </source>
</evidence>
<sequence length="46" mass="5010">MNRPTHKARAVAIAKAREDLNKVIFRTAMLGMGASLLVYAVALLAR</sequence>
<name>A0ABU0IIQ1_9HYPH</name>
<feature type="transmembrane region" description="Helical" evidence="1">
    <location>
        <begin position="23"/>
        <end position="45"/>
    </location>
</feature>
<proteinExistence type="predicted"/>
<dbReference type="EMBL" id="JAUSWH010000023">
    <property type="protein sequence ID" value="MDQ0458134.1"/>
    <property type="molecule type" value="Genomic_DNA"/>
</dbReference>
<keyword evidence="3" id="KW-1185">Reference proteome</keyword>
<dbReference type="RefSeq" id="WP_307160241.1">
    <property type="nucleotide sequence ID" value="NZ_JAUSWH010000023.1"/>
</dbReference>
<keyword evidence="1" id="KW-1133">Transmembrane helix</keyword>
<protein>
    <submittedName>
        <fullName evidence="2">Uncharacterized protein</fullName>
    </submittedName>
</protein>
<comment type="caution">
    <text evidence="2">The sequence shown here is derived from an EMBL/GenBank/DDBJ whole genome shotgun (WGS) entry which is preliminary data.</text>
</comment>
<dbReference type="Proteomes" id="UP001235269">
    <property type="component" value="Unassembled WGS sequence"/>
</dbReference>
<keyword evidence="1" id="KW-0472">Membrane</keyword>
<evidence type="ECO:0000256" key="1">
    <source>
        <dbReference type="SAM" id="Phobius"/>
    </source>
</evidence>
<keyword evidence="1" id="KW-0812">Transmembrane</keyword>